<evidence type="ECO:0000313" key="1">
    <source>
        <dbReference type="EMBL" id="RDX76751.1"/>
    </source>
</evidence>
<gene>
    <name evidence="1" type="ORF">CR513_43234</name>
</gene>
<dbReference type="Proteomes" id="UP000257109">
    <property type="component" value="Unassembled WGS sequence"/>
</dbReference>
<dbReference type="OrthoDB" id="1436954at2759"/>
<feature type="non-terminal residue" evidence="1">
    <location>
        <position position="1"/>
    </location>
</feature>
<evidence type="ECO:0000313" key="2">
    <source>
        <dbReference type="Proteomes" id="UP000257109"/>
    </source>
</evidence>
<dbReference type="AlphaFoldDB" id="A0A371FEN6"/>
<dbReference type="EMBL" id="QJKJ01009398">
    <property type="protein sequence ID" value="RDX76751.1"/>
    <property type="molecule type" value="Genomic_DNA"/>
</dbReference>
<accession>A0A371FEN6</accession>
<organism evidence="1 2">
    <name type="scientific">Mucuna pruriens</name>
    <name type="common">Velvet bean</name>
    <name type="synonym">Dolichos pruriens</name>
    <dbReference type="NCBI Taxonomy" id="157652"/>
    <lineage>
        <taxon>Eukaryota</taxon>
        <taxon>Viridiplantae</taxon>
        <taxon>Streptophyta</taxon>
        <taxon>Embryophyta</taxon>
        <taxon>Tracheophyta</taxon>
        <taxon>Spermatophyta</taxon>
        <taxon>Magnoliopsida</taxon>
        <taxon>eudicotyledons</taxon>
        <taxon>Gunneridae</taxon>
        <taxon>Pentapetalae</taxon>
        <taxon>rosids</taxon>
        <taxon>fabids</taxon>
        <taxon>Fabales</taxon>
        <taxon>Fabaceae</taxon>
        <taxon>Papilionoideae</taxon>
        <taxon>50 kb inversion clade</taxon>
        <taxon>NPAAA clade</taxon>
        <taxon>indigoferoid/millettioid clade</taxon>
        <taxon>Phaseoleae</taxon>
        <taxon>Mucuna</taxon>
    </lineage>
</organism>
<proteinExistence type="predicted"/>
<name>A0A371FEN6_MUCPR</name>
<keyword evidence="2" id="KW-1185">Reference proteome</keyword>
<reference evidence="1" key="1">
    <citation type="submission" date="2018-05" db="EMBL/GenBank/DDBJ databases">
        <title>Draft genome of Mucuna pruriens seed.</title>
        <authorList>
            <person name="Nnadi N.E."/>
            <person name="Vos R."/>
            <person name="Hasami M.H."/>
            <person name="Devisetty U.K."/>
            <person name="Aguiy J.C."/>
        </authorList>
    </citation>
    <scope>NUCLEOTIDE SEQUENCE [LARGE SCALE GENOMIC DNA]</scope>
    <source>
        <strain evidence="1">JCA_2017</strain>
    </source>
</reference>
<comment type="caution">
    <text evidence="1">The sequence shown here is derived from an EMBL/GenBank/DDBJ whole genome shotgun (WGS) entry which is preliminary data.</text>
</comment>
<protein>
    <submittedName>
        <fullName evidence="1">Uncharacterized protein</fullName>
    </submittedName>
</protein>
<sequence length="59" mass="6692">MIGSAKERDGLYYFDDGPNFSKQCPNTCLNSTLFRKMMKLCYGIIVCKTSSYSFFISAV</sequence>